<evidence type="ECO:0000313" key="2">
    <source>
        <dbReference type="EMBL" id="NYT49419.1"/>
    </source>
</evidence>
<organism evidence="2 3">
    <name type="scientific">Parapusillimonas granuli</name>
    <dbReference type="NCBI Taxonomy" id="380911"/>
    <lineage>
        <taxon>Bacteria</taxon>
        <taxon>Pseudomonadati</taxon>
        <taxon>Pseudomonadota</taxon>
        <taxon>Betaproteobacteria</taxon>
        <taxon>Burkholderiales</taxon>
        <taxon>Alcaligenaceae</taxon>
        <taxon>Parapusillimonas</taxon>
    </lineage>
</organism>
<gene>
    <name evidence="2" type="ORF">H0A72_08875</name>
</gene>
<sequence length="179" mass="19371">MSDTQEPPLVFTADELDLLGRSADALSAYMGKPVLAEVMDAEETGFEWVIFAVPLDIQDDPSDFVVVQIGGPNARIIGNKGGMTIADGDVFDCEYLWAIQLSDLEGVRFIKVDQEGEEVAWADTLHDVLPFVMTDELAPESDDDDDLDDEDGGDDGEDRDADGRDSYGSGGPGTPRTLH</sequence>
<dbReference type="Proteomes" id="UP000559809">
    <property type="component" value="Unassembled WGS sequence"/>
</dbReference>
<evidence type="ECO:0000313" key="3">
    <source>
        <dbReference type="Proteomes" id="UP000559809"/>
    </source>
</evidence>
<dbReference type="EMBL" id="JACCEM010000004">
    <property type="protein sequence ID" value="NYT49419.1"/>
    <property type="molecule type" value="Genomic_DNA"/>
</dbReference>
<comment type="caution">
    <text evidence="2">The sequence shown here is derived from an EMBL/GenBank/DDBJ whole genome shotgun (WGS) entry which is preliminary data.</text>
</comment>
<feature type="region of interest" description="Disordered" evidence="1">
    <location>
        <begin position="135"/>
        <end position="179"/>
    </location>
</feature>
<feature type="compositionally biased region" description="Acidic residues" evidence="1">
    <location>
        <begin position="137"/>
        <end position="160"/>
    </location>
</feature>
<keyword evidence="3" id="KW-1185">Reference proteome</keyword>
<dbReference type="RefSeq" id="WP_180154715.1">
    <property type="nucleotide sequence ID" value="NZ_JACCEM010000004.1"/>
</dbReference>
<accession>A0A853FZC9</accession>
<proteinExistence type="predicted"/>
<name>A0A853FZC9_9BURK</name>
<dbReference type="AlphaFoldDB" id="A0A853FZC9"/>
<reference evidence="2 3" key="1">
    <citation type="submission" date="2020-07" db="EMBL/GenBank/DDBJ databases">
        <title>Taxonomic revisions and descriptions of new bacterial species based on genomic comparisons in the high-G+C-content subgroup of the family Alcaligenaceae.</title>
        <authorList>
            <person name="Szabo A."/>
            <person name="Felfoldi T."/>
        </authorList>
    </citation>
    <scope>NUCLEOTIDE SEQUENCE [LARGE SCALE GENOMIC DNA]</scope>
    <source>
        <strain evidence="2 3">LMG 24012</strain>
    </source>
</reference>
<evidence type="ECO:0000256" key="1">
    <source>
        <dbReference type="SAM" id="MobiDB-lite"/>
    </source>
</evidence>
<protein>
    <submittedName>
        <fullName evidence="2">Uncharacterized protein</fullName>
    </submittedName>
</protein>